<proteinExistence type="predicted"/>
<evidence type="ECO:0000313" key="3">
    <source>
        <dbReference type="Proteomes" id="UP000824125"/>
    </source>
</evidence>
<dbReference type="CDD" id="cd00118">
    <property type="entry name" value="LysM"/>
    <property type="match status" value="1"/>
</dbReference>
<evidence type="ECO:0000259" key="1">
    <source>
        <dbReference type="PROSITE" id="PS51782"/>
    </source>
</evidence>
<dbReference type="InterPro" id="IPR018392">
    <property type="entry name" value="LysM"/>
</dbReference>
<accession>A0A9D1MVD6</accession>
<dbReference type="Gene3D" id="3.10.350.10">
    <property type="entry name" value="LysM domain"/>
    <property type="match status" value="1"/>
</dbReference>
<dbReference type="SUPFAM" id="SSF54106">
    <property type="entry name" value="LysM domain"/>
    <property type="match status" value="1"/>
</dbReference>
<organism evidence="2 3">
    <name type="scientific">Candidatus Scybalenecus merdavium</name>
    <dbReference type="NCBI Taxonomy" id="2840939"/>
    <lineage>
        <taxon>Bacteria</taxon>
        <taxon>Bacillati</taxon>
        <taxon>Bacillota</taxon>
        <taxon>Clostridia</taxon>
        <taxon>Eubacteriales</taxon>
        <taxon>Oscillospiraceae</taxon>
        <taxon>Oscillospiraceae incertae sedis</taxon>
        <taxon>Candidatus Scybalenecus</taxon>
    </lineage>
</organism>
<reference evidence="2" key="1">
    <citation type="submission" date="2020-10" db="EMBL/GenBank/DDBJ databases">
        <authorList>
            <person name="Gilroy R."/>
        </authorList>
    </citation>
    <scope>NUCLEOTIDE SEQUENCE</scope>
    <source>
        <strain evidence="2">CHK176-6737</strain>
    </source>
</reference>
<dbReference type="SMART" id="SM00257">
    <property type="entry name" value="LysM"/>
    <property type="match status" value="1"/>
</dbReference>
<feature type="domain" description="LysM" evidence="1">
    <location>
        <begin position="126"/>
        <end position="170"/>
    </location>
</feature>
<dbReference type="AlphaFoldDB" id="A0A9D1MVD6"/>
<name>A0A9D1MVD6_9FIRM</name>
<dbReference type="InterPro" id="IPR036779">
    <property type="entry name" value="LysM_dom_sf"/>
</dbReference>
<dbReference type="Pfam" id="PF01476">
    <property type="entry name" value="LysM"/>
    <property type="match status" value="1"/>
</dbReference>
<evidence type="ECO:0000313" key="2">
    <source>
        <dbReference type="EMBL" id="HIU69758.1"/>
    </source>
</evidence>
<dbReference type="PROSITE" id="PS51782">
    <property type="entry name" value="LYSM"/>
    <property type="match status" value="1"/>
</dbReference>
<gene>
    <name evidence="2" type="ORF">IAD23_07375</name>
</gene>
<dbReference type="Proteomes" id="UP000824125">
    <property type="component" value="Unassembled WGS sequence"/>
</dbReference>
<protein>
    <submittedName>
        <fullName evidence="2">LysM peptidoglycan-binding domain-containing protein</fullName>
    </submittedName>
</protein>
<reference evidence="2" key="2">
    <citation type="journal article" date="2021" name="PeerJ">
        <title>Extensive microbial diversity within the chicken gut microbiome revealed by metagenomics and culture.</title>
        <authorList>
            <person name="Gilroy R."/>
            <person name="Ravi A."/>
            <person name="Getino M."/>
            <person name="Pursley I."/>
            <person name="Horton D.L."/>
            <person name="Alikhan N.F."/>
            <person name="Baker D."/>
            <person name="Gharbi K."/>
            <person name="Hall N."/>
            <person name="Watson M."/>
            <person name="Adriaenssens E.M."/>
            <person name="Foster-Nyarko E."/>
            <person name="Jarju S."/>
            <person name="Secka A."/>
            <person name="Antonio M."/>
            <person name="Oren A."/>
            <person name="Chaudhuri R.R."/>
            <person name="La Ragione R."/>
            <person name="Hildebrand F."/>
            <person name="Pallen M.J."/>
        </authorList>
    </citation>
    <scope>NUCLEOTIDE SEQUENCE</scope>
    <source>
        <strain evidence="2">CHK176-6737</strain>
    </source>
</reference>
<comment type="caution">
    <text evidence="2">The sequence shown here is derived from an EMBL/GenBank/DDBJ whole genome shotgun (WGS) entry which is preliminary data.</text>
</comment>
<sequence>MSAVRLQFKDFLFPANPYTVEISTAKTLSDQKAPGWRTTTQEICADPAVITVQGELYGDTAREEMHAMTALQRESGSGELYIPYDDSRRVFFEKLTFTIAADGERITYRAVFKEDMRAPKPICAVTKTAVQSGENLFDIAARCGVPLEALIQRNGLKSPFDITEGQEILIHDDLA</sequence>
<dbReference type="EMBL" id="DVNM01000042">
    <property type="protein sequence ID" value="HIU69758.1"/>
    <property type="molecule type" value="Genomic_DNA"/>
</dbReference>